<proteinExistence type="predicted"/>
<dbReference type="AlphaFoldDB" id="A0A2S5CFY5"/>
<name>A0A2S5CFY5_9GAMM</name>
<organism evidence="1 2">
    <name type="scientific">Methylovulum psychrotolerans</name>
    <dbReference type="NCBI Taxonomy" id="1704499"/>
    <lineage>
        <taxon>Bacteria</taxon>
        <taxon>Pseudomonadati</taxon>
        <taxon>Pseudomonadota</taxon>
        <taxon>Gammaproteobacteria</taxon>
        <taxon>Methylococcales</taxon>
        <taxon>Methylococcaceae</taxon>
        <taxon>Methylovulum</taxon>
    </lineage>
</organism>
<evidence type="ECO:0000313" key="1">
    <source>
        <dbReference type="EMBL" id="POZ49652.1"/>
    </source>
</evidence>
<comment type="caution">
    <text evidence="1">The sequence shown here is derived from an EMBL/GenBank/DDBJ whole genome shotgun (WGS) entry which is preliminary data.</text>
</comment>
<reference evidence="1 2" key="1">
    <citation type="submission" date="2017-11" db="EMBL/GenBank/DDBJ databases">
        <title>Draft Genome Sequence of Methylobacter psychrotolerans Sph1T, an Obligate Methanotroph from Low-Temperature Environments.</title>
        <authorList>
            <person name="Oshkin I.Y."/>
            <person name="Miroshnikov K."/>
            <person name="Belova S.E."/>
            <person name="Korzhenkov A."/>
            <person name="Toshchakov S.V."/>
            <person name="Dedysh S.N."/>
        </authorList>
    </citation>
    <scope>NUCLEOTIDE SEQUENCE [LARGE SCALE GENOMIC DNA]</scope>
    <source>
        <strain evidence="1 2">Sph1</strain>
    </source>
</reference>
<dbReference type="EMBL" id="PGFZ01000034">
    <property type="protein sequence ID" value="POZ49652.1"/>
    <property type="molecule type" value="Genomic_DNA"/>
</dbReference>
<accession>A0A2S5CFY5</accession>
<gene>
    <name evidence="1" type="ORF">AADEFJLK_04568</name>
</gene>
<dbReference type="Proteomes" id="UP000237423">
    <property type="component" value="Unassembled WGS sequence"/>
</dbReference>
<sequence length="92" mass="11056">MFDEQAGWQKLFQYIKDIRNAIDLIEEGEDNRVPKQMIHDYLYSIRTDNTITDQHKTSKDAKNEVKFLLESLKERKLEHDTITKRLKDVFNI</sequence>
<evidence type="ECO:0000313" key="2">
    <source>
        <dbReference type="Proteomes" id="UP000237423"/>
    </source>
</evidence>
<protein>
    <submittedName>
        <fullName evidence="1">Uncharacterized protein</fullName>
    </submittedName>
</protein>